<feature type="domain" description="DUF7674" evidence="1">
    <location>
        <begin position="10"/>
        <end position="91"/>
    </location>
</feature>
<organism evidence="2 3">
    <name type="scientific">Paenibacillus odorifer</name>
    <dbReference type="NCBI Taxonomy" id="189426"/>
    <lineage>
        <taxon>Bacteria</taxon>
        <taxon>Bacillati</taxon>
        <taxon>Bacillota</taxon>
        <taxon>Bacilli</taxon>
        <taxon>Bacillales</taxon>
        <taxon>Paenibacillaceae</taxon>
        <taxon>Paenibacillus</taxon>
    </lineage>
</organism>
<evidence type="ECO:0000313" key="2">
    <source>
        <dbReference type="EMBL" id="OMD53321.1"/>
    </source>
</evidence>
<dbReference type="EMBL" id="MPTD01000005">
    <property type="protein sequence ID" value="OMD53321.1"/>
    <property type="molecule type" value="Genomic_DNA"/>
</dbReference>
<reference evidence="2 3" key="1">
    <citation type="submission" date="2016-10" db="EMBL/GenBank/DDBJ databases">
        <title>Paenibacillus species isolates.</title>
        <authorList>
            <person name="Beno S.M."/>
        </authorList>
    </citation>
    <scope>NUCLEOTIDE SEQUENCE [LARGE SCALE GENOMIC DNA]</scope>
    <source>
        <strain evidence="2 3">FSL R5-0923</strain>
    </source>
</reference>
<sequence length="125" mass="15468">MFYDLRFHFNHKDDSIYSLLVFLRDRIIEAHRNNDLTEQEKIYNYAEWCFNQYKRSPYMHNAICVGFYEHLVEDESTLQAIPYKVKPYIFKDLQGLFEWMLNEDKDRYIKLVEEYNRVNSTDFNR</sequence>
<gene>
    <name evidence="2" type="ORF">BSK51_09140</name>
</gene>
<accession>A0ABX3HTC7</accession>
<keyword evidence="3" id="KW-1185">Reference proteome</keyword>
<proteinExistence type="predicted"/>
<dbReference type="InterPro" id="IPR056091">
    <property type="entry name" value="DUF7674"/>
</dbReference>
<name>A0ABX3HTC7_9BACL</name>
<dbReference type="Pfam" id="PF24722">
    <property type="entry name" value="DUF7674"/>
    <property type="match status" value="1"/>
</dbReference>
<comment type="caution">
    <text evidence="2">The sequence shown here is derived from an EMBL/GenBank/DDBJ whole genome shotgun (WGS) entry which is preliminary data.</text>
</comment>
<evidence type="ECO:0000259" key="1">
    <source>
        <dbReference type="Pfam" id="PF24722"/>
    </source>
</evidence>
<protein>
    <recommendedName>
        <fullName evidence="1">DUF7674 domain-containing protein</fullName>
    </recommendedName>
</protein>
<dbReference type="Proteomes" id="UP000187313">
    <property type="component" value="Unassembled WGS sequence"/>
</dbReference>
<evidence type="ECO:0000313" key="3">
    <source>
        <dbReference type="Proteomes" id="UP000187313"/>
    </source>
</evidence>